<feature type="region of interest" description="Disordered" evidence="7">
    <location>
        <begin position="1"/>
        <end position="24"/>
    </location>
</feature>
<evidence type="ECO:0000259" key="8">
    <source>
        <dbReference type="PROSITE" id="PS50118"/>
    </source>
</evidence>
<evidence type="ECO:0000256" key="1">
    <source>
        <dbReference type="ARBA" id="ARBA00022553"/>
    </source>
</evidence>
<keyword evidence="3 6" id="KW-0238">DNA-binding</keyword>
<keyword evidence="5 6" id="KW-0539">Nucleus</keyword>
<dbReference type="InterPro" id="IPR036910">
    <property type="entry name" value="HMG_box_dom_sf"/>
</dbReference>
<dbReference type="KEGG" id="dpte:113799448"/>
<feature type="compositionally biased region" description="Low complexity" evidence="7">
    <location>
        <begin position="617"/>
        <end position="638"/>
    </location>
</feature>
<keyword evidence="1" id="KW-0597">Phosphoprotein</keyword>
<feature type="region of interest" description="Disordered" evidence="7">
    <location>
        <begin position="495"/>
        <end position="550"/>
    </location>
</feature>
<proteinExistence type="predicted"/>
<accession>A0A6P6YKW1</accession>
<dbReference type="Pfam" id="PF00505">
    <property type="entry name" value="HMG_box"/>
    <property type="match status" value="1"/>
</dbReference>
<feature type="compositionally biased region" description="Polar residues" evidence="7">
    <location>
        <begin position="1"/>
        <end position="14"/>
    </location>
</feature>
<feature type="compositionally biased region" description="Low complexity" evidence="7">
    <location>
        <begin position="1751"/>
        <end position="1774"/>
    </location>
</feature>
<feature type="compositionally biased region" description="Polar residues" evidence="7">
    <location>
        <begin position="1158"/>
        <end position="1177"/>
    </location>
</feature>
<feature type="domain" description="HMG box" evidence="8">
    <location>
        <begin position="1231"/>
        <end position="1299"/>
    </location>
</feature>
<dbReference type="InterPro" id="IPR058607">
    <property type="entry name" value="HMG-box_Cic-like"/>
</dbReference>
<dbReference type="GO" id="GO:0000981">
    <property type="term" value="F:DNA-binding transcription factor activity, RNA polymerase II-specific"/>
    <property type="evidence" value="ECO:0007669"/>
    <property type="project" value="TreeGrafter"/>
</dbReference>
<feature type="region of interest" description="Disordered" evidence="7">
    <location>
        <begin position="1094"/>
        <end position="1120"/>
    </location>
</feature>
<keyword evidence="2" id="KW-0805">Transcription regulation</keyword>
<feature type="region of interest" description="Disordered" evidence="7">
    <location>
        <begin position="1359"/>
        <end position="1380"/>
    </location>
</feature>
<sequence>MMMSIETTIASSNARLPPSSTTSTLLSSSSSSLSVIDHGVCDESNIGKSSSSSSITMANNEAKILPKKRKLNLNHFDLSPSTTVTLSPTTSSITTRIHTTSDTNNNQILYRTIDSETDMNDRTVVINTSHETSSSNLCDNSHNSLSLATNEINRDTEEKTSSSHSSSLLSDLSEWIGHRVLARRKRWSNELINYQYYYYQSGVIKTFDLIKGLGVQFDDDDDDENNKSSLTTSDLSQSISSSQSHSSIEYYNGNCLSYIIGDCAPSARQIRVGRRVVARSLNHSPKFREGVIEEILVNSSNEFQSKSSISYRVRFADSPSSSSLNESRTAILSRANIRLFLQPWSDDDNDDHDVVTNIPLMMKQQSIPIFEPSPSSQQQTESTKLITTQVGVIQEVRGSQQQSKTPSTTSSHNVSVITMAGSSSIHQHQSTAIRQTENDSHKSHVIQGPITMNKFQYELENLSIMSKTSPFHHQHHPHIKQNNYSDYLHHSGYYHQKHKQDSGSIDSNKNLVNDDDNNIIDTNGDNQDDDDDDDDNDHDTDDDNDDDDDEAADAEVYQSLAMFGGYNDNNIIIDHQHQSSNHQRIGPTTTPTKNSGSTLSGPINIHQHQHSECNELNHTNNQQSQTETTTTTNALQQKQYKKGDIVSTPNGIRKKFNGKQWRRLCSKDGCTKESQRRGYCSRHLSMRGSSISALTKSHHHHQHQSNHQQQQVVPPPPQVVISSPTKSMNNSTSAYSTTNNQQSSSSLSSNSSSYKEKRPPNLDVSEAASLLVSLKSSNQRSADSNGQSSPNDLSMPQPHHYRSSLFPSSTVIQRNYGLENNQNVSNSLYPQGGNGGSSSAGSSPLPITPVMQLLPFFQPITANHQQHFSSSNANGTEASTAVNGLRSFSSSTSSSRSSNAPSPTPFGLNYNSQPTPTGTPSTLFPPSHHHGIGFLSNGGNLKSSNLQHHLPNSPSLVTSSSSPYLTVQTSLSDHSHHNDDKKISPSSSTSTNSELHFPWYSVVPYFNPNTPSSSPTAQPQHQKPLISLTTSDDFYHGQSATKSHYHKKPQVGGFLYLSPSIGGIIGNESLSEPISPPHSAPPHLTLQHNNHFASFGLDERGNDDQNENNNDGEDDDDDVFVKNSKHQHNKCDTNTMANSLTVLNSKNNIDQSDHSQDTNDSNSESNIDGNINTETNTKSSKKSKRRSHSLSSINNIKEGRSKKRPAAGTVPNGDNSNEQTNSVTDLDKKHIRRPMNAFMIFSKRHRALVHHKHPNSDNRTVSKILGEWWYSLPAQEKQQYQELANKVKEAHYKRHPDWKWCSKSMLPDSEHGKIGEDDEDYVNSSAIFSMNAITSSNNNGSNGHKKRRNKLNEDISATQPIVLSPKSPQNDNDHVDPPPLMIVTEEESSKNDEQLESQAINLSKSNEDDKLTIPSSFSIAKLSESSSNQTTLSSPSFIQYKYKNMVNKSNVTTAAVSSSSLSTTPSASSISSSPLTLSSSSTTPSSASSISGINNVDILPSYHQAQRSPVICTANKSLDNNQSTNAKESLPMFYKTIMNFKSGNLSVTTPPTPITSIPESSTTTNGSINSTSESKKFILAPTPAQLGKSRAAATKAKRAAVTELESTSISMNNESVSESALESSPIENLPQENEPKDLSPKNCECKEQSNSMITDESQLNLNNNETVMTIDENSYQQPDAMDKILEEVNFEQHFEQLPEFDPSIAPSVVTPTTPIQLSPSMTAAFVSSYRKRQQRKQHLAALAAISASINNNQQSQQQPQQTSSSTSQLSANSNKTTPPDSLSPLIVKTPDSSTQTGAAFFGPNFNLTEAINHLNTLTNSGDSISPKTPLDQPPNSANSEKQGSSVRKILDQRRQLVMQFFADKGLFPSTHETNEFQRKYHDIFPNKNTLQLKIREVRQKLMSFNMTENSSTTTTTTGNNSIPVTTTSTVISQMTTTDSQQN</sequence>
<feature type="compositionally biased region" description="Low complexity" evidence="7">
    <location>
        <begin position="953"/>
        <end position="967"/>
    </location>
</feature>
<dbReference type="CDD" id="cd21990">
    <property type="entry name" value="HMG-box_CIC-like"/>
    <property type="match status" value="1"/>
</dbReference>
<feature type="region of interest" description="Disordered" evidence="7">
    <location>
        <begin position="1550"/>
        <end position="1573"/>
    </location>
</feature>
<evidence type="ECO:0000256" key="4">
    <source>
        <dbReference type="ARBA" id="ARBA00023163"/>
    </source>
</evidence>
<name>A0A6P6YKW1_DERPT</name>
<dbReference type="SUPFAM" id="SSF47095">
    <property type="entry name" value="HMG-box"/>
    <property type="match status" value="1"/>
</dbReference>
<dbReference type="InterPro" id="IPR058606">
    <property type="entry name" value="HTH_Cic_C"/>
</dbReference>
<dbReference type="Pfam" id="PF16090">
    <property type="entry name" value="DUF4819"/>
    <property type="match status" value="1"/>
</dbReference>
<feature type="compositionally biased region" description="Polar residues" evidence="7">
    <location>
        <begin position="1833"/>
        <end position="1845"/>
    </location>
</feature>
<reference evidence="10" key="1">
    <citation type="submission" date="2025-08" db="UniProtKB">
        <authorList>
            <consortium name="RefSeq"/>
        </authorList>
    </citation>
    <scope>IDENTIFICATION</scope>
    <source>
        <strain evidence="10">Airmid</strain>
    </source>
</reference>
<feature type="region of interest" description="Disordered" evidence="7">
    <location>
        <begin position="1751"/>
        <end position="1792"/>
    </location>
</feature>
<feature type="compositionally biased region" description="Low complexity" evidence="7">
    <location>
        <begin position="1550"/>
        <end position="1572"/>
    </location>
</feature>
<evidence type="ECO:0000313" key="10">
    <source>
        <dbReference type="RefSeq" id="XP_027205875.1"/>
    </source>
</evidence>
<gene>
    <name evidence="10" type="primary">LOC113799448</name>
</gene>
<evidence type="ECO:0000256" key="5">
    <source>
        <dbReference type="ARBA" id="ARBA00023242"/>
    </source>
</evidence>
<feature type="compositionally biased region" description="Polar residues" evidence="7">
    <location>
        <begin position="1212"/>
        <end position="1224"/>
    </location>
</feature>
<dbReference type="Pfam" id="PF25981">
    <property type="entry name" value="HTH_Cic_C"/>
    <property type="match status" value="1"/>
</dbReference>
<feature type="compositionally biased region" description="Acidic residues" evidence="7">
    <location>
        <begin position="526"/>
        <end position="550"/>
    </location>
</feature>
<dbReference type="OrthoDB" id="6511689at2759"/>
<feature type="compositionally biased region" description="Basic and acidic residues" evidence="7">
    <location>
        <begin position="973"/>
        <end position="983"/>
    </location>
</feature>
<feature type="compositionally biased region" description="Polar residues" evidence="7">
    <location>
        <begin position="937"/>
        <end position="952"/>
    </location>
</feature>
<feature type="region of interest" description="Disordered" evidence="7">
    <location>
        <begin position="1459"/>
        <end position="1489"/>
    </location>
</feature>
<feature type="region of interest" description="Disordered" evidence="7">
    <location>
        <begin position="1818"/>
        <end position="1846"/>
    </location>
</feature>
<feature type="compositionally biased region" description="Low complexity" evidence="7">
    <location>
        <begin position="887"/>
        <end position="901"/>
    </location>
</feature>
<dbReference type="OMA" id="LGSWGWE"/>
<dbReference type="InParanoid" id="A0A6P6YKW1"/>
<dbReference type="PANTHER" id="PTHR13059:SF13">
    <property type="entry name" value="PROTEIN CAPICUA HOMOLOG"/>
    <property type="match status" value="1"/>
</dbReference>
<keyword evidence="4" id="KW-0804">Transcription</keyword>
<feature type="region of interest" description="Disordered" evidence="7">
    <location>
        <begin position="776"/>
        <end position="803"/>
    </location>
</feature>
<dbReference type="InterPro" id="IPR052412">
    <property type="entry name" value="CC-Dev_Transcription_Reg"/>
</dbReference>
<feature type="region of interest" description="Disordered" evidence="7">
    <location>
        <begin position="692"/>
        <end position="761"/>
    </location>
</feature>
<dbReference type="Gene3D" id="1.10.30.10">
    <property type="entry name" value="High mobility group box domain"/>
    <property type="match status" value="1"/>
</dbReference>
<feature type="compositionally biased region" description="Polar residues" evidence="7">
    <location>
        <begin position="776"/>
        <end position="794"/>
    </location>
</feature>
<protein>
    <submittedName>
        <fullName evidence="10">Transcription factor capicua</fullName>
    </submittedName>
</protein>
<feature type="compositionally biased region" description="Basic residues" evidence="7">
    <location>
        <begin position="1179"/>
        <end position="1188"/>
    </location>
</feature>
<feature type="region of interest" description="Disordered" evidence="7">
    <location>
        <begin position="1603"/>
        <end position="1644"/>
    </location>
</feature>
<feature type="region of interest" description="Disordered" evidence="7">
    <location>
        <begin position="884"/>
        <end position="992"/>
    </location>
</feature>
<feature type="region of interest" description="Disordered" evidence="7">
    <location>
        <begin position="1147"/>
        <end position="1229"/>
    </location>
</feature>
<evidence type="ECO:0000256" key="7">
    <source>
        <dbReference type="SAM" id="MobiDB-lite"/>
    </source>
</evidence>
<feature type="compositionally biased region" description="Polar residues" evidence="7">
    <location>
        <begin position="502"/>
        <end position="511"/>
    </location>
</feature>
<feature type="compositionally biased region" description="Polar residues" evidence="7">
    <location>
        <begin position="1604"/>
        <end position="1626"/>
    </location>
</feature>
<feature type="DNA-binding region" description="HMG box" evidence="6">
    <location>
        <begin position="1231"/>
        <end position="1299"/>
    </location>
</feature>
<evidence type="ECO:0000256" key="3">
    <source>
        <dbReference type="ARBA" id="ARBA00023125"/>
    </source>
</evidence>
<dbReference type="FunFam" id="1.10.30.10:FF:000075">
    <property type="entry name" value="Capicua transcriptional repressor a"/>
    <property type="match status" value="1"/>
</dbReference>
<dbReference type="GO" id="GO:0005634">
    <property type="term" value="C:nucleus"/>
    <property type="evidence" value="ECO:0007669"/>
    <property type="project" value="UniProtKB-UniRule"/>
</dbReference>
<dbReference type="CTD" id="23152"/>
<feature type="compositionally biased region" description="Polar residues" evidence="7">
    <location>
        <begin position="1359"/>
        <end position="1370"/>
    </location>
</feature>
<dbReference type="GO" id="GO:0000977">
    <property type="term" value="F:RNA polymerase II transcription regulatory region sequence-specific DNA binding"/>
    <property type="evidence" value="ECO:0007669"/>
    <property type="project" value="TreeGrafter"/>
</dbReference>
<evidence type="ECO:0000256" key="6">
    <source>
        <dbReference type="PROSITE-ProRule" id="PRU00267"/>
    </source>
</evidence>
<dbReference type="InterPro" id="IPR009071">
    <property type="entry name" value="HMG_box_dom"/>
</dbReference>
<dbReference type="PROSITE" id="PS50118">
    <property type="entry name" value="HMG_BOX_2"/>
    <property type="match status" value="1"/>
</dbReference>
<feature type="compositionally biased region" description="Polar residues" evidence="7">
    <location>
        <begin position="909"/>
        <end position="924"/>
    </location>
</feature>
<feature type="compositionally biased region" description="Acidic residues" evidence="7">
    <location>
        <begin position="1104"/>
        <end position="1118"/>
    </location>
</feature>
<evidence type="ECO:0000256" key="2">
    <source>
        <dbReference type="ARBA" id="ARBA00023015"/>
    </source>
</evidence>
<feature type="compositionally biased region" description="Polar residues" evidence="7">
    <location>
        <begin position="578"/>
        <end position="601"/>
    </location>
</feature>
<dbReference type="RefSeq" id="XP_027205875.1">
    <property type="nucleotide sequence ID" value="XM_027350074.1"/>
</dbReference>
<feature type="region of interest" description="Disordered" evidence="7">
    <location>
        <begin position="617"/>
        <end position="641"/>
    </location>
</feature>
<organism evidence="9 10">
    <name type="scientific">Dermatophagoides pteronyssinus</name>
    <name type="common">European house dust mite</name>
    <dbReference type="NCBI Taxonomy" id="6956"/>
    <lineage>
        <taxon>Eukaryota</taxon>
        <taxon>Metazoa</taxon>
        <taxon>Ecdysozoa</taxon>
        <taxon>Arthropoda</taxon>
        <taxon>Chelicerata</taxon>
        <taxon>Arachnida</taxon>
        <taxon>Acari</taxon>
        <taxon>Acariformes</taxon>
        <taxon>Sarcoptiformes</taxon>
        <taxon>Astigmata</taxon>
        <taxon>Psoroptidia</taxon>
        <taxon>Analgoidea</taxon>
        <taxon>Pyroglyphidae</taxon>
        <taxon>Dermatophagoidinae</taxon>
        <taxon>Dermatophagoides</taxon>
    </lineage>
</organism>
<dbReference type="SMART" id="SM00398">
    <property type="entry name" value="HMG"/>
    <property type="match status" value="1"/>
</dbReference>
<dbReference type="Proteomes" id="UP000515146">
    <property type="component" value="Unplaced"/>
</dbReference>
<feature type="compositionally biased region" description="Basic and acidic residues" evidence="7">
    <location>
        <begin position="1633"/>
        <end position="1644"/>
    </location>
</feature>
<keyword evidence="9" id="KW-1185">Reference proteome</keyword>
<feature type="region of interest" description="Disordered" evidence="7">
    <location>
        <begin position="578"/>
        <end position="604"/>
    </location>
</feature>
<feature type="region of interest" description="Disordered" evidence="7">
    <location>
        <begin position="822"/>
        <end position="844"/>
    </location>
</feature>
<dbReference type="PANTHER" id="PTHR13059">
    <property type="entry name" value="HMG-BOX TRANSCRIPTION FACTOR BBX"/>
    <property type="match status" value="1"/>
</dbReference>
<feature type="compositionally biased region" description="Low complexity" evidence="7">
    <location>
        <begin position="719"/>
        <end position="753"/>
    </location>
</feature>
<evidence type="ECO:0000313" key="9">
    <source>
        <dbReference type="Proteomes" id="UP000515146"/>
    </source>
</evidence>
<dbReference type="InterPro" id="IPR032147">
    <property type="entry name" value="Cic_dom"/>
</dbReference>